<evidence type="ECO:0000256" key="1">
    <source>
        <dbReference type="ARBA" id="ARBA00009831"/>
    </source>
</evidence>
<name>A0A6J1DTU1_MOMCH</name>
<evidence type="ECO:0000259" key="3">
    <source>
        <dbReference type="SMART" id="SM00791"/>
    </source>
</evidence>
<dbReference type="Gene3D" id="2.80.10.50">
    <property type="match status" value="2"/>
</dbReference>
<dbReference type="KEGG" id="mcha:111024279"/>
<dbReference type="AlphaFoldDB" id="A0A6J1DTU1"/>
<dbReference type="InterPro" id="IPR036242">
    <property type="entry name" value="Agglutinin_dom_sf"/>
</dbReference>
<dbReference type="RefSeq" id="XP_022157618.1">
    <property type="nucleotide sequence ID" value="XM_022301926.1"/>
</dbReference>
<dbReference type="CDD" id="cd20216">
    <property type="entry name" value="PFM_HFR-2-like"/>
    <property type="match status" value="1"/>
</dbReference>
<dbReference type="Pfam" id="PF07468">
    <property type="entry name" value="Agglutinin"/>
    <property type="match status" value="2"/>
</dbReference>
<dbReference type="SUPFAM" id="SSF50382">
    <property type="entry name" value="Agglutinin"/>
    <property type="match status" value="2"/>
</dbReference>
<feature type="domain" description="Agglutinin" evidence="3">
    <location>
        <begin position="170"/>
        <end position="305"/>
    </location>
</feature>
<proteinExistence type="inferred from homology"/>
<dbReference type="SUPFAM" id="SSF56973">
    <property type="entry name" value="Aerolisin/ETX pore-forming domain"/>
    <property type="match status" value="1"/>
</dbReference>
<organism evidence="4 5">
    <name type="scientific">Momordica charantia</name>
    <name type="common">Bitter gourd</name>
    <name type="synonym">Balsam pear</name>
    <dbReference type="NCBI Taxonomy" id="3673"/>
    <lineage>
        <taxon>Eukaryota</taxon>
        <taxon>Viridiplantae</taxon>
        <taxon>Streptophyta</taxon>
        <taxon>Embryophyta</taxon>
        <taxon>Tracheophyta</taxon>
        <taxon>Spermatophyta</taxon>
        <taxon>Magnoliopsida</taxon>
        <taxon>eudicotyledons</taxon>
        <taxon>Gunneridae</taxon>
        <taxon>Pentapetalae</taxon>
        <taxon>rosids</taxon>
        <taxon>fabids</taxon>
        <taxon>Cucurbitales</taxon>
        <taxon>Cucurbitaceae</taxon>
        <taxon>Momordiceae</taxon>
        <taxon>Momordica</taxon>
    </lineage>
</organism>
<protein>
    <submittedName>
        <fullName evidence="5">Uncharacterized protein LOC111024279</fullName>
    </submittedName>
</protein>
<evidence type="ECO:0000313" key="5">
    <source>
        <dbReference type="RefSeq" id="XP_022157618.1"/>
    </source>
</evidence>
<dbReference type="Gene3D" id="2.170.15.10">
    <property type="entry name" value="Proaerolysin, chain A, domain 3"/>
    <property type="match status" value="1"/>
</dbReference>
<accession>A0A6J1DTU1</accession>
<sequence>MNQSDGEERKSLPKYFTMKSRMNGRYLRYINDDKSKTMNGFLKFCGSHVVSPYAKFEVEEARAKGKRGLVHIRCCYNNKYWVRWSAKSKYIVASANEPDEDQSKFSCTLFEPIYDYDIEAFRFKHVELGRFLQLREHESRQFREALFAANAGIEADESDLMAVVDWSTLFVLPKHVAFKGDNGRYLRVHSSGTRYLEFSETDVGDPLVGNQIFTTPDGHVRIKNDHLGKFWIRDPNWIHVKATEDNFDDPNTLFWPVRLNNSNGVALINRGNDRFCKRLTTEGKDNCLNAAVTTITPEAKLEIEELVISRTIYDVNFRLMDARIYGESFVTMASGDVVNKNSEPEKQKLKLRYEDTKSSTWTNSVATKLGMKMSIEAGSPEIATQELEISAEIREERTWGETKESKTRMEVEHEVVVPSFSRVKTKVLATKGYCDIPYSYTQRDVLTNGKVVIQHFDDGVYIGSNCYNYSFQTEQEKL</sequence>
<keyword evidence="2" id="KW-1015">Disulfide bond</keyword>
<comment type="similarity">
    <text evidence="1">Belongs to the aerolysin family.</text>
</comment>
<dbReference type="SMART" id="SM00791">
    <property type="entry name" value="Agglutinin"/>
    <property type="match status" value="2"/>
</dbReference>
<dbReference type="InterPro" id="IPR008998">
    <property type="entry name" value="Agglutinin"/>
</dbReference>
<evidence type="ECO:0000256" key="2">
    <source>
        <dbReference type="ARBA" id="ARBA00023157"/>
    </source>
</evidence>
<dbReference type="InterPro" id="IPR053237">
    <property type="entry name" value="Natterin_C"/>
</dbReference>
<keyword evidence="4" id="KW-1185">Reference proteome</keyword>
<dbReference type="InterPro" id="IPR055267">
    <property type="entry name" value="Aerolysin-like_C"/>
</dbReference>
<dbReference type="PANTHER" id="PTHR39244:SF5">
    <property type="entry name" value="NATTERIN-3-LIKE"/>
    <property type="match status" value="1"/>
</dbReference>
<dbReference type="CDD" id="cd00257">
    <property type="entry name" value="beta-trefoil_FSCN-like"/>
    <property type="match status" value="1"/>
</dbReference>
<dbReference type="Pfam" id="PF01117">
    <property type="entry name" value="Aerolysin"/>
    <property type="match status" value="1"/>
</dbReference>
<dbReference type="GeneID" id="111024279"/>
<dbReference type="PANTHER" id="PTHR39244">
    <property type="entry name" value="NATTERIN-4"/>
    <property type="match status" value="1"/>
</dbReference>
<evidence type="ECO:0000313" key="4">
    <source>
        <dbReference type="Proteomes" id="UP000504603"/>
    </source>
</evidence>
<dbReference type="Proteomes" id="UP000504603">
    <property type="component" value="Unplaced"/>
</dbReference>
<dbReference type="OrthoDB" id="4948898at2759"/>
<gene>
    <name evidence="5" type="primary">LOC111024279</name>
</gene>
<reference evidence="5" key="1">
    <citation type="submission" date="2025-08" db="UniProtKB">
        <authorList>
            <consortium name="RefSeq"/>
        </authorList>
    </citation>
    <scope>IDENTIFICATION</scope>
    <source>
        <strain evidence="5">OHB3-1</strain>
    </source>
</reference>
<feature type="domain" description="Agglutinin" evidence="3">
    <location>
        <begin position="10"/>
        <end position="165"/>
    </location>
</feature>